<evidence type="ECO:0000313" key="2">
    <source>
        <dbReference type="Proteomes" id="UP000018440"/>
    </source>
</evidence>
<dbReference type="HOGENOM" id="CLU_2406667_0_0_6"/>
<dbReference type="RefSeq" id="WP_004893908.1">
    <property type="nucleotide sequence ID" value="NZ_KB849576.1"/>
</dbReference>
<sequence>MLLKVKHLVPQYNTCGMYGFKEINGVVCVLGAPSRCRVSLYERTTGKKVGECIADKNGKYAFRGLTAANHFIIAHHPESTFNAVIQDNVVPK</sequence>
<comment type="caution">
    <text evidence="1">The sequence shown here is derived from an EMBL/GenBank/DDBJ whole genome shotgun (WGS) entry which is preliminary data.</text>
</comment>
<dbReference type="PATRIC" id="fig|1217988.3.peg.2037"/>
<dbReference type="Proteomes" id="UP000018440">
    <property type="component" value="Unassembled WGS sequence"/>
</dbReference>
<proteinExistence type="predicted"/>
<dbReference type="AlphaFoldDB" id="N8Z5K7"/>
<evidence type="ECO:0008006" key="3">
    <source>
        <dbReference type="Google" id="ProtNLM"/>
    </source>
</evidence>
<gene>
    <name evidence="1" type="ORF">F955_02115</name>
</gene>
<protein>
    <recommendedName>
        <fullName evidence="3">Carboxypeptidase regulatory-like domain-containing protein</fullName>
    </recommendedName>
</protein>
<dbReference type="EMBL" id="APPQ01000026">
    <property type="protein sequence ID" value="ENV44226.1"/>
    <property type="molecule type" value="Genomic_DNA"/>
</dbReference>
<organism evidence="1 2">
    <name type="scientific">Acinetobacter schindleri CIP 107287</name>
    <dbReference type="NCBI Taxonomy" id="1217988"/>
    <lineage>
        <taxon>Bacteria</taxon>
        <taxon>Pseudomonadati</taxon>
        <taxon>Pseudomonadota</taxon>
        <taxon>Gammaproteobacteria</taxon>
        <taxon>Moraxellales</taxon>
        <taxon>Moraxellaceae</taxon>
        <taxon>Acinetobacter</taxon>
    </lineage>
</organism>
<reference evidence="1 2" key="1">
    <citation type="submission" date="2013-02" db="EMBL/GenBank/DDBJ databases">
        <title>The Genome Sequence of Acinetobacter schindleri CIP 107287.</title>
        <authorList>
            <consortium name="The Broad Institute Genome Sequencing Platform"/>
            <consortium name="The Broad Institute Genome Sequencing Center for Infectious Disease"/>
            <person name="Cerqueira G."/>
            <person name="Feldgarden M."/>
            <person name="Courvalin P."/>
            <person name="Perichon B."/>
            <person name="Grillot-Courvalin C."/>
            <person name="Clermont D."/>
            <person name="Rocha E."/>
            <person name="Yoon E.-J."/>
            <person name="Nemec A."/>
            <person name="Walker B."/>
            <person name="Young S.K."/>
            <person name="Zeng Q."/>
            <person name="Gargeya S."/>
            <person name="Fitzgerald M."/>
            <person name="Haas B."/>
            <person name="Abouelleil A."/>
            <person name="Alvarado L."/>
            <person name="Arachchi H.M."/>
            <person name="Berlin A.M."/>
            <person name="Chapman S.B."/>
            <person name="Dewar J."/>
            <person name="Goldberg J."/>
            <person name="Griggs A."/>
            <person name="Gujja S."/>
            <person name="Hansen M."/>
            <person name="Howarth C."/>
            <person name="Imamovic A."/>
            <person name="Larimer J."/>
            <person name="McCowan C."/>
            <person name="Murphy C."/>
            <person name="Neiman D."/>
            <person name="Pearson M."/>
            <person name="Priest M."/>
            <person name="Roberts A."/>
            <person name="Saif S."/>
            <person name="Shea T."/>
            <person name="Sisk P."/>
            <person name="Sykes S."/>
            <person name="Wortman J."/>
            <person name="Nusbaum C."/>
            <person name="Birren B."/>
        </authorList>
    </citation>
    <scope>NUCLEOTIDE SEQUENCE [LARGE SCALE GENOMIC DNA]</scope>
    <source>
        <strain evidence="1 2">CIP 107287</strain>
    </source>
</reference>
<evidence type="ECO:0000313" key="1">
    <source>
        <dbReference type="EMBL" id="ENV44226.1"/>
    </source>
</evidence>
<accession>N8Z5K7</accession>
<name>N8Z5K7_9GAMM</name>